<feature type="region of interest" description="Disordered" evidence="1">
    <location>
        <begin position="103"/>
        <end position="125"/>
    </location>
</feature>
<dbReference type="EMBL" id="CALNXI010001001">
    <property type="protein sequence ID" value="CAH3150957.1"/>
    <property type="molecule type" value="Genomic_DNA"/>
</dbReference>
<name>A0ABN8PUB0_9CNID</name>
<feature type="compositionally biased region" description="Basic and acidic residues" evidence="1">
    <location>
        <begin position="109"/>
        <end position="125"/>
    </location>
</feature>
<organism evidence="2 3">
    <name type="scientific">Porites evermanni</name>
    <dbReference type="NCBI Taxonomy" id="104178"/>
    <lineage>
        <taxon>Eukaryota</taxon>
        <taxon>Metazoa</taxon>
        <taxon>Cnidaria</taxon>
        <taxon>Anthozoa</taxon>
        <taxon>Hexacorallia</taxon>
        <taxon>Scleractinia</taxon>
        <taxon>Fungiina</taxon>
        <taxon>Poritidae</taxon>
        <taxon>Porites</taxon>
    </lineage>
</organism>
<proteinExistence type="predicted"/>
<dbReference type="Proteomes" id="UP001159427">
    <property type="component" value="Unassembled WGS sequence"/>
</dbReference>
<evidence type="ECO:0000256" key="1">
    <source>
        <dbReference type="SAM" id="MobiDB-lite"/>
    </source>
</evidence>
<gene>
    <name evidence="2" type="ORF">PEVE_00000257</name>
</gene>
<protein>
    <submittedName>
        <fullName evidence="2">Uncharacterized protein</fullName>
    </submittedName>
</protein>
<sequence length="302" mass="34908">MFDHCPREIFESSKNDPALTDRHFLQVLNGHSQIRPSMTILSRKTISVPHWHRCLDASQPQCSRNVKMACTLWINVSNSGSNFIPKLSWSVFVCKQFVNRQSRPNKRQRNAEARETDSEPVEEKEKEYEEAANDAKELANLVRTKCEAIKTLEKRLVEARKLIASLKEELQSARNSSSVREPQHPDPPQQQSTRVSSHSLSSIHSRYDKVLQTMKDNNCSMANASRLSGCPRSTLQDFIAIAELKKVDSRTFEIALANYQGETFRELEQMCRKSLRRYMPLMSTMRLEGQLLPLKFDQRFYE</sequence>
<comment type="caution">
    <text evidence="2">The sequence shown here is derived from an EMBL/GenBank/DDBJ whole genome shotgun (WGS) entry which is preliminary data.</text>
</comment>
<reference evidence="2 3" key="1">
    <citation type="submission" date="2022-05" db="EMBL/GenBank/DDBJ databases">
        <authorList>
            <consortium name="Genoscope - CEA"/>
            <person name="William W."/>
        </authorList>
    </citation>
    <scope>NUCLEOTIDE SEQUENCE [LARGE SCALE GENOMIC DNA]</scope>
</reference>
<evidence type="ECO:0000313" key="2">
    <source>
        <dbReference type="EMBL" id="CAH3150957.1"/>
    </source>
</evidence>
<accession>A0ABN8PUB0</accession>
<evidence type="ECO:0000313" key="3">
    <source>
        <dbReference type="Proteomes" id="UP001159427"/>
    </source>
</evidence>
<keyword evidence="3" id="KW-1185">Reference proteome</keyword>
<feature type="region of interest" description="Disordered" evidence="1">
    <location>
        <begin position="173"/>
        <end position="201"/>
    </location>
</feature>